<dbReference type="PANTHER" id="PTHR43730">
    <property type="entry name" value="BETA-MANNOSIDASE"/>
    <property type="match status" value="1"/>
</dbReference>
<gene>
    <name evidence="11" type="ORF">H8S08_09210</name>
</gene>
<comment type="caution">
    <text evidence="11">The sequence shown here is derived from an EMBL/GenBank/DDBJ whole genome shotgun (WGS) entry which is preliminary data.</text>
</comment>
<evidence type="ECO:0000256" key="2">
    <source>
        <dbReference type="ARBA" id="ARBA00007401"/>
    </source>
</evidence>
<evidence type="ECO:0000256" key="3">
    <source>
        <dbReference type="ARBA" id="ARBA00012754"/>
    </source>
</evidence>
<keyword evidence="5 11" id="KW-0378">Hydrolase</keyword>
<evidence type="ECO:0000256" key="7">
    <source>
        <dbReference type="SAM" id="SignalP"/>
    </source>
</evidence>
<dbReference type="Gene3D" id="3.20.20.80">
    <property type="entry name" value="Glycosidases"/>
    <property type="match status" value="1"/>
</dbReference>
<evidence type="ECO:0000313" key="12">
    <source>
        <dbReference type="Proteomes" id="UP000636891"/>
    </source>
</evidence>
<feature type="domain" description="Beta-mannosidase-like galactose-binding" evidence="10">
    <location>
        <begin position="64"/>
        <end position="220"/>
    </location>
</feature>
<evidence type="ECO:0000259" key="9">
    <source>
        <dbReference type="Pfam" id="PF02836"/>
    </source>
</evidence>
<evidence type="ECO:0000259" key="10">
    <source>
        <dbReference type="Pfam" id="PF22666"/>
    </source>
</evidence>
<dbReference type="InterPro" id="IPR050887">
    <property type="entry name" value="Beta-mannosidase_GH2"/>
</dbReference>
<accession>A0ABR7CPR2</accession>
<dbReference type="RefSeq" id="WP_101572359.1">
    <property type="nucleotide sequence ID" value="NZ_JACOOK010000004.1"/>
</dbReference>
<feature type="domain" description="Glycoside hydrolase family 2 catalytic" evidence="9">
    <location>
        <begin position="359"/>
        <end position="479"/>
    </location>
</feature>
<dbReference type="PANTHER" id="PTHR43730:SF1">
    <property type="entry name" value="BETA-MANNOSIDASE"/>
    <property type="match status" value="1"/>
</dbReference>
<keyword evidence="6" id="KW-0326">Glycosidase</keyword>
<dbReference type="Proteomes" id="UP000636891">
    <property type="component" value="Unassembled WGS sequence"/>
</dbReference>
<dbReference type="SUPFAM" id="SSF51445">
    <property type="entry name" value="(Trans)glycosidases"/>
    <property type="match status" value="1"/>
</dbReference>
<dbReference type="InterPro" id="IPR006103">
    <property type="entry name" value="Glyco_hydro_2_cat"/>
</dbReference>
<proteinExistence type="inferred from homology"/>
<dbReference type="InterPro" id="IPR013783">
    <property type="entry name" value="Ig-like_fold"/>
</dbReference>
<evidence type="ECO:0000256" key="5">
    <source>
        <dbReference type="ARBA" id="ARBA00022801"/>
    </source>
</evidence>
<comment type="similarity">
    <text evidence="2">Belongs to the glycosyl hydrolase 2 family.</text>
</comment>
<evidence type="ECO:0000256" key="6">
    <source>
        <dbReference type="ARBA" id="ARBA00023295"/>
    </source>
</evidence>
<comment type="catalytic activity">
    <reaction evidence="1">
        <text>Hydrolysis of terminal, non-reducing beta-D-mannose residues in beta-D-mannosides.</text>
        <dbReference type="EC" id="3.2.1.25"/>
    </reaction>
</comment>
<evidence type="ECO:0000256" key="1">
    <source>
        <dbReference type="ARBA" id="ARBA00000829"/>
    </source>
</evidence>
<reference evidence="11 12" key="1">
    <citation type="submission" date="2020-08" db="EMBL/GenBank/DDBJ databases">
        <title>Genome public.</title>
        <authorList>
            <person name="Liu C."/>
            <person name="Sun Q."/>
        </authorList>
    </citation>
    <scope>NUCLEOTIDE SEQUENCE [LARGE SCALE GENOMIC DNA]</scope>
    <source>
        <strain evidence="11 12">New-7</strain>
    </source>
</reference>
<dbReference type="EMBL" id="JACOOK010000004">
    <property type="protein sequence ID" value="MBC5617190.1"/>
    <property type="molecule type" value="Genomic_DNA"/>
</dbReference>
<feature type="chain" id="PRO_5047130252" description="beta-mannosidase" evidence="7">
    <location>
        <begin position="26"/>
        <end position="807"/>
    </location>
</feature>
<name>A0ABR7CPR2_9BACT</name>
<feature type="domain" description="Glycoside hydrolase family 2 immunoglobulin-like beta-sandwich" evidence="8">
    <location>
        <begin position="237"/>
        <end position="339"/>
    </location>
</feature>
<keyword evidence="4 7" id="KW-0732">Signal</keyword>
<evidence type="ECO:0000256" key="4">
    <source>
        <dbReference type="ARBA" id="ARBA00022729"/>
    </source>
</evidence>
<keyword evidence="12" id="KW-1185">Reference proteome</keyword>
<dbReference type="SUPFAM" id="SSF49303">
    <property type="entry name" value="beta-Galactosidase/glucuronidase domain"/>
    <property type="match status" value="1"/>
</dbReference>
<dbReference type="GO" id="GO:0016787">
    <property type="term" value="F:hydrolase activity"/>
    <property type="evidence" value="ECO:0007669"/>
    <property type="project" value="UniProtKB-KW"/>
</dbReference>
<dbReference type="SUPFAM" id="SSF49785">
    <property type="entry name" value="Galactose-binding domain-like"/>
    <property type="match status" value="1"/>
</dbReference>
<dbReference type="InterPro" id="IPR006102">
    <property type="entry name" value="Ig-like_GH2"/>
</dbReference>
<dbReference type="Pfam" id="PF00703">
    <property type="entry name" value="Glyco_hydro_2"/>
    <property type="match status" value="1"/>
</dbReference>
<protein>
    <recommendedName>
        <fullName evidence="3">beta-mannosidase</fullName>
        <ecNumber evidence="3">3.2.1.25</ecNumber>
    </recommendedName>
</protein>
<dbReference type="InterPro" id="IPR008979">
    <property type="entry name" value="Galactose-bd-like_sf"/>
</dbReference>
<evidence type="ECO:0000259" key="8">
    <source>
        <dbReference type="Pfam" id="PF00703"/>
    </source>
</evidence>
<dbReference type="Pfam" id="PF22666">
    <property type="entry name" value="Glyco_hydro_2_N2"/>
    <property type="match status" value="1"/>
</dbReference>
<dbReference type="Gene3D" id="2.60.40.10">
    <property type="entry name" value="Immunoglobulins"/>
    <property type="match status" value="1"/>
</dbReference>
<dbReference type="InterPro" id="IPR017853">
    <property type="entry name" value="GH"/>
</dbReference>
<dbReference type="EC" id="3.2.1.25" evidence="3"/>
<dbReference type="Pfam" id="PF02836">
    <property type="entry name" value="Glyco_hydro_2_C"/>
    <property type="match status" value="1"/>
</dbReference>
<dbReference type="InterPro" id="IPR036156">
    <property type="entry name" value="Beta-gal/glucu_dom_sf"/>
</dbReference>
<organism evidence="11 12">
    <name type="scientific">Alistipes hominis</name>
    <dbReference type="NCBI Taxonomy" id="2763015"/>
    <lineage>
        <taxon>Bacteria</taxon>
        <taxon>Pseudomonadati</taxon>
        <taxon>Bacteroidota</taxon>
        <taxon>Bacteroidia</taxon>
        <taxon>Bacteroidales</taxon>
        <taxon>Rikenellaceae</taxon>
        <taxon>Alistipes</taxon>
    </lineage>
</organism>
<dbReference type="Gene3D" id="2.60.120.260">
    <property type="entry name" value="Galactose-binding domain-like"/>
    <property type="match status" value="1"/>
</dbReference>
<sequence length="807" mass="91595">MKKNRILGFCLSQLLLLGTVASASGATAPAAPVSLDGEWELSYWPQPEKAVTDPAALSGIEVKTIPAKVPGNVELDLLAAGLIDDPMIGANVNKLRAWEGYQWCYTRRFDAPKLEPGQRAELWFGGIDCLADVWVNGKHAGSSADMLIERSFDVTDLIEQGGSNTVQVIIRPVVLGAQDHLLGSFSMGNFATEESVYIRKAPHMYGWDIMPRLVSAGLWRGVELRTLNPARFTDVNWVTTHVDTASRNVSLFVDFQTRLPFDQYDKAKVRFTLTRDGKEAYRGEQVLFAHAGRIVVNLEKADLWWPRGYGEPALYEAKGELIGADGQVLDTDVKRIGLRIVQLDLSDIHLPDERGKFCFIVNGEKIFVRGTNWVPLDALHSRDAAQYESAMKLVTDANCNMVRCWGGNVYEDTRFFDLCDENGILVWQDFAMGCSFYPQRADFLDQLREEVTSVVLKLRNHPSLALWAGNNEDDANLFWSRLQPFHLDPNRDQVSRHVIPEVLYEFDPTRPYLPSSPYYSEAVWEKGSLEQYLPENHLWGPRGYYKDKFYTTAPCTFVSEIGYHGCPNRSSIEKMMTKQGVYPWTEGRKWNDEWITKSTRRYEAWGPTMDRNNLMLNQVNILFGSVPDDLDDFVFASQSVQAEAMKYFVEMWRSRKFERTGIIWWNVRDGWPIISDAVVDYYGSKKLAYYFLQNVQKNVCLLINDPVDGAYPLVAVNDTRLPAEGTVTVTDVATGKEVFKGSYNVGPNGRQCVSNLPVMKGQGMLQIRYDANGESCSNHFLYGEPPYKLKEYKGWLDKTKMYTNKDK</sequence>
<feature type="signal peptide" evidence="7">
    <location>
        <begin position="1"/>
        <end position="25"/>
    </location>
</feature>
<evidence type="ECO:0000313" key="11">
    <source>
        <dbReference type="EMBL" id="MBC5617190.1"/>
    </source>
</evidence>
<dbReference type="InterPro" id="IPR054593">
    <property type="entry name" value="Beta-mannosidase-like_N2"/>
</dbReference>